<gene>
    <name evidence="1" type="ORF">NDU88_004680</name>
</gene>
<proteinExistence type="predicted"/>
<dbReference type="Proteomes" id="UP001066276">
    <property type="component" value="Chromosome 3_1"/>
</dbReference>
<keyword evidence="2" id="KW-1185">Reference proteome</keyword>
<organism evidence="1 2">
    <name type="scientific">Pleurodeles waltl</name>
    <name type="common">Iberian ribbed newt</name>
    <dbReference type="NCBI Taxonomy" id="8319"/>
    <lineage>
        <taxon>Eukaryota</taxon>
        <taxon>Metazoa</taxon>
        <taxon>Chordata</taxon>
        <taxon>Craniata</taxon>
        <taxon>Vertebrata</taxon>
        <taxon>Euteleostomi</taxon>
        <taxon>Amphibia</taxon>
        <taxon>Batrachia</taxon>
        <taxon>Caudata</taxon>
        <taxon>Salamandroidea</taxon>
        <taxon>Salamandridae</taxon>
        <taxon>Pleurodelinae</taxon>
        <taxon>Pleurodeles</taxon>
    </lineage>
</organism>
<name>A0AAV7UFW3_PLEWA</name>
<dbReference type="EMBL" id="JANPWB010000005">
    <property type="protein sequence ID" value="KAJ1187915.1"/>
    <property type="molecule type" value="Genomic_DNA"/>
</dbReference>
<dbReference type="PROSITE" id="PS51257">
    <property type="entry name" value="PROKAR_LIPOPROTEIN"/>
    <property type="match status" value="1"/>
</dbReference>
<protein>
    <submittedName>
        <fullName evidence="1">Uncharacterized protein</fullName>
    </submittedName>
</protein>
<sequence>MGPHHSKTVRKVIEECGDMTGGAGPICLFTGCSSCARSRYRPVRSNKEPLRCGIQIKVCLVHHHHSIPRVIHLHLEHIQANTQLGSNIQDIQLVWCPRQWEVTLLGTLEVMEVGNMVTTDRQECILEDAYLLIKVTHIIMDMVEFPMVVTHMAVIHTVVIMGTIRSTSNTSTEASTVEALAALTLTEGRRPD</sequence>
<reference evidence="1" key="1">
    <citation type="journal article" date="2022" name="bioRxiv">
        <title>Sequencing and chromosome-scale assembly of the giantPleurodeles waltlgenome.</title>
        <authorList>
            <person name="Brown T."/>
            <person name="Elewa A."/>
            <person name="Iarovenko S."/>
            <person name="Subramanian E."/>
            <person name="Araus A.J."/>
            <person name="Petzold A."/>
            <person name="Susuki M."/>
            <person name="Suzuki K.-i.T."/>
            <person name="Hayashi T."/>
            <person name="Toyoda A."/>
            <person name="Oliveira C."/>
            <person name="Osipova E."/>
            <person name="Leigh N.D."/>
            <person name="Simon A."/>
            <person name="Yun M.H."/>
        </authorList>
    </citation>
    <scope>NUCLEOTIDE SEQUENCE</scope>
    <source>
        <strain evidence="1">20211129_DDA</strain>
        <tissue evidence="1">Liver</tissue>
    </source>
</reference>
<accession>A0AAV7UFW3</accession>
<comment type="caution">
    <text evidence="1">The sequence shown here is derived from an EMBL/GenBank/DDBJ whole genome shotgun (WGS) entry which is preliminary data.</text>
</comment>
<dbReference type="AlphaFoldDB" id="A0AAV7UFW3"/>
<evidence type="ECO:0000313" key="1">
    <source>
        <dbReference type="EMBL" id="KAJ1187915.1"/>
    </source>
</evidence>
<evidence type="ECO:0000313" key="2">
    <source>
        <dbReference type="Proteomes" id="UP001066276"/>
    </source>
</evidence>